<organism evidence="2 3">
    <name type="scientific">Dichanthelium oligosanthes</name>
    <dbReference type="NCBI Taxonomy" id="888268"/>
    <lineage>
        <taxon>Eukaryota</taxon>
        <taxon>Viridiplantae</taxon>
        <taxon>Streptophyta</taxon>
        <taxon>Embryophyta</taxon>
        <taxon>Tracheophyta</taxon>
        <taxon>Spermatophyta</taxon>
        <taxon>Magnoliopsida</taxon>
        <taxon>Liliopsida</taxon>
        <taxon>Poales</taxon>
        <taxon>Poaceae</taxon>
        <taxon>PACMAD clade</taxon>
        <taxon>Panicoideae</taxon>
        <taxon>Panicodae</taxon>
        <taxon>Paniceae</taxon>
        <taxon>Dichantheliinae</taxon>
        <taxon>Dichanthelium</taxon>
    </lineage>
</organism>
<keyword evidence="3" id="KW-1185">Reference proteome</keyword>
<dbReference type="Proteomes" id="UP000095767">
    <property type="component" value="Unassembled WGS sequence"/>
</dbReference>
<evidence type="ECO:0000313" key="3">
    <source>
        <dbReference type="Proteomes" id="UP000095767"/>
    </source>
</evidence>
<keyword evidence="2" id="KW-0675">Receptor</keyword>
<comment type="caution">
    <text evidence="2">The sequence shown here is derived from an EMBL/GenBank/DDBJ whole genome shotgun (WGS) entry which is preliminary data.</text>
</comment>
<feature type="non-terminal residue" evidence="2">
    <location>
        <position position="1"/>
    </location>
</feature>
<evidence type="ECO:0000256" key="1">
    <source>
        <dbReference type="SAM" id="MobiDB-lite"/>
    </source>
</evidence>
<proteinExistence type="predicted"/>
<accession>A0A1E5V8Y9</accession>
<protein>
    <submittedName>
        <fullName evidence="2">Abscisic acid receptor PYL5</fullName>
    </submittedName>
</protein>
<dbReference type="AlphaFoldDB" id="A0A1E5V8Y9"/>
<sequence>LLGHDAGHRGAGGRGVVAGAALRPTAGIQEVHQELPPRGRRRHHRGIGPGAGRRVRAARRQQPRAARDPGRRAAGDQLPDRRRQAPPLQLPLGDHRARGGVTGRVARQGGRVLRGGRAAGEHGRRDVHFHGHHRSDQPPISGGAHG</sequence>
<gene>
    <name evidence="2" type="ORF">BAE44_0017392</name>
</gene>
<dbReference type="EMBL" id="LWDX02047565">
    <property type="protein sequence ID" value="OEL21591.1"/>
    <property type="molecule type" value="Genomic_DNA"/>
</dbReference>
<feature type="compositionally biased region" description="Basic and acidic residues" evidence="1">
    <location>
        <begin position="65"/>
        <end position="83"/>
    </location>
</feature>
<name>A0A1E5V8Y9_9POAL</name>
<evidence type="ECO:0000313" key="2">
    <source>
        <dbReference type="EMBL" id="OEL21591.1"/>
    </source>
</evidence>
<feature type="compositionally biased region" description="Basic residues" evidence="1">
    <location>
        <begin position="53"/>
        <end position="62"/>
    </location>
</feature>
<feature type="compositionally biased region" description="Basic and acidic residues" evidence="1">
    <location>
        <begin position="119"/>
        <end position="129"/>
    </location>
</feature>
<reference evidence="2 3" key="1">
    <citation type="submission" date="2016-09" db="EMBL/GenBank/DDBJ databases">
        <title>The draft genome of Dichanthelium oligosanthes: A C3 panicoid grass species.</title>
        <authorList>
            <person name="Studer A.J."/>
            <person name="Schnable J.C."/>
            <person name="Brutnell T.P."/>
        </authorList>
    </citation>
    <scope>NUCLEOTIDE SEQUENCE [LARGE SCALE GENOMIC DNA]</scope>
    <source>
        <strain evidence="3">cv. Kellogg 1175</strain>
        <tissue evidence="2">Leaf</tissue>
    </source>
</reference>
<feature type="region of interest" description="Disordered" evidence="1">
    <location>
        <begin position="31"/>
        <end position="146"/>
    </location>
</feature>